<dbReference type="PANTHER" id="PTHR30246">
    <property type="entry name" value="2-KETO-3-DEOXY-6-PHOSPHOGLUCONATE ALDOLASE"/>
    <property type="match status" value="1"/>
</dbReference>
<evidence type="ECO:0000256" key="1">
    <source>
        <dbReference type="ARBA" id="ARBA00004761"/>
    </source>
</evidence>
<keyword evidence="5" id="KW-0119">Carbohydrate metabolism</keyword>
<protein>
    <submittedName>
        <fullName evidence="6">Bifunctional 4-hydroxy-2-oxoglutarate aldolase/2-dehydro-3-deoxy-phosphogluconate aldolase</fullName>
        <ecNumber evidence="6">4.1.2.14</ecNumber>
        <ecNumber evidence="6">4.1.3.16</ecNumber>
    </submittedName>
</protein>
<dbReference type="SUPFAM" id="SSF51569">
    <property type="entry name" value="Aldolase"/>
    <property type="match status" value="1"/>
</dbReference>
<comment type="subunit">
    <text evidence="3">Homotrimer.</text>
</comment>
<dbReference type="Gene3D" id="3.20.20.70">
    <property type="entry name" value="Aldolase class I"/>
    <property type="match status" value="1"/>
</dbReference>
<evidence type="ECO:0000313" key="7">
    <source>
        <dbReference type="Proteomes" id="UP000280197"/>
    </source>
</evidence>
<dbReference type="GO" id="GO:0008675">
    <property type="term" value="F:2-dehydro-3-deoxy-phosphogluconate aldolase activity"/>
    <property type="evidence" value="ECO:0007669"/>
    <property type="project" value="UniProtKB-EC"/>
</dbReference>
<gene>
    <name evidence="6" type="primary">eda</name>
    <name evidence="6" type="ORF">EJC51_03510</name>
</gene>
<evidence type="ECO:0000256" key="2">
    <source>
        <dbReference type="ARBA" id="ARBA00006906"/>
    </source>
</evidence>
<evidence type="ECO:0000256" key="3">
    <source>
        <dbReference type="ARBA" id="ARBA00011233"/>
    </source>
</evidence>
<dbReference type="AlphaFoldDB" id="A0A3Q9BYC5"/>
<dbReference type="InterPro" id="IPR000887">
    <property type="entry name" value="Aldlse_KDPG_KHG"/>
</dbReference>
<evidence type="ECO:0000313" key="6">
    <source>
        <dbReference type="EMBL" id="AZP15250.1"/>
    </source>
</evidence>
<evidence type="ECO:0000256" key="4">
    <source>
        <dbReference type="ARBA" id="ARBA00023239"/>
    </source>
</evidence>
<comment type="pathway">
    <text evidence="1">Carbohydrate acid metabolism.</text>
</comment>
<dbReference type="InterPro" id="IPR031338">
    <property type="entry name" value="KDPG/KHG_AS_2"/>
</dbReference>
<name>A0A3Q9BYC5_9ACTN</name>
<dbReference type="PROSITE" id="PS00160">
    <property type="entry name" value="ALDOLASE_KDPG_KHG_2"/>
    <property type="match status" value="1"/>
</dbReference>
<dbReference type="NCBIfam" id="TIGR01182">
    <property type="entry name" value="eda"/>
    <property type="match status" value="1"/>
</dbReference>
<dbReference type="EC" id="4.1.2.14" evidence="6"/>
<dbReference type="Proteomes" id="UP000280197">
    <property type="component" value="Chromosome"/>
</dbReference>
<dbReference type="EMBL" id="CP034463">
    <property type="protein sequence ID" value="AZP15250.1"/>
    <property type="molecule type" value="Genomic_DNA"/>
</dbReference>
<reference evidence="6 7" key="1">
    <citation type="submission" date="2018-12" db="EMBL/GenBank/DDBJ databases">
        <authorList>
            <person name="Li K."/>
        </authorList>
    </citation>
    <scope>NUCLEOTIDE SEQUENCE [LARGE SCALE GENOMIC DNA]</scope>
    <source>
        <strain evidence="7">CR22</strain>
    </source>
</reference>
<evidence type="ECO:0000256" key="5">
    <source>
        <dbReference type="ARBA" id="ARBA00023277"/>
    </source>
</evidence>
<keyword evidence="7" id="KW-1185">Reference proteome</keyword>
<dbReference type="GO" id="GO:0008700">
    <property type="term" value="F:(R,S)-4-hydroxy-2-oxoglutarate aldolase activity"/>
    <property type="evidence" value="ECO:0007669"/>
    <property type="project" value="UniProtKB-EC"/>
</dbReference>
<accession>A0A3Q9BYC5</accession>
<comment type="similarity">
    <text evidence="2">Belongs to the KHG/KDPG aldolase family.</text>
</comment>
<dbReference type="PANTHER" id="PTHR30246:SF1">
    <property type="entry name" value="2-DEHYDRO-3-DEOXY-6-PHOSPHOGALACTONATE ALDOLASE-RELATED"/>
    <property type="match status" value="1"/>
</dbReference>
<keyword evidence="4 6" id="KW-0456">Lyase</keyword>
<dbReference type="Pfam" id="PF01081">
    <property type="entry name" value="Aldolase"/>
    <property type="match status" value="1"/>
</dbReference>
<sequence length="214" mass="21741">MARPVSDSDLASVLGGARVMPVLTVPSVSTAGRLADALAAGGARCAEVTFRTPDAEQVLKEMADHGGLTVGAGTVLTAAQAERAVAAGARFVVSPGFDEEVVATCRELGVPVVPGVATATELMRALKAGLDTVKLFPAESLGGVRTLRALAAPFPGTRFVPTGGIAAAQLSGYLAEPAVLAVGGSWMATTDHLGRGDYEEIRRLTADAVNRSTT</sequence>
<proteinExistence type="inferred from homology"/>
<dbReference type="EC" id="4.1.3.16" evidence="6"/>
<dbReference type="InterPro" id="IPR013785">
    <property type="entry name" value="Aldolase_TIM"/>
</dbReference>
<dbReference type="CDD" id="cd00452">
    <property type="entry name" value="KDPG_aldolase"/>
    <property type="match status" value="1"/>
</dbReference>
<organism evidence="6 7">
    <name type="scientific">Streptomyces aquilus</name>
    <dbReference type="NCBI Taxonomy" id="2548456"/>
    <lineage>
        <taxon>Bacteria</taxon>
        <taxon>Bacillati</taxon>
        <taxon>Actinomycetota</taxon>
        <taxon>Actinomycetes</taxon>
        <taxon>Kitasatosporales</taxon>
        <taxon>Streptomycetaceae</taxon>
        <taxon>Streptomyces</taxon>
    </lineage>
</organism>
<dbReference type="KEGG" id="saqu:EJC51_03510"/>